<reference evidence="1" key="2">
    <citation type="journal article" date="2024" name="Plant">
        <title>Genomic evolution and insights into agronomic trait innovations of Sesamum species.</title>
        <authorList>
            <person name="Miao H."/>
            <person name="Wang L."/>
            <person name="Qu L."/>
            <person name="Liu H."/>
            <person name="Sun Y."/>
            <person name="Le M."/>
            <person name="Wang Q."/>
            <person name="Wei S."/>
            <person name="Zheng Y."/>
            <person name="Lin W."/>
            <person name="Duan Y."/>
            <person name="Cao H."/>
            <person name="Xiong S."/>
            <person name="Wang X."/>
            <person name="Wei L."/>
            <person name="Li C."/>
            <person name="Ma Q."/>
            <person name="Ju M."/>
            <person name="Zhao R."/>
            <person name="Li G."/>
            <person name="Mu C."/>
            <person name="Tian Q."/>
            <person name="Mei H."/>
            <person name="Zhang T."/>
            <person name="Gao T."/>
            <person name="Zhang H."/>
        </authorList>
    </citation>
    <scope>NUCLEOTIDE SEQUENCE</scope>
    <source>
        <strain evidence="1">3651</strain>
    </source>
</reference>
<sequence>MSFLESTPNESYRLECNFFEIVSKMREVTIQGIKDCERILSDRQFGRKVLIDCEFEAAQKTDSPDTKVIWISDWSNLKTMNWTFGYGNPFGQAWLMCLLRTL</sequence>
<evidence type="ECO:0000313" key="2">
    <source>
        <dbReference type="Proteomes" id="UP001293254"/>
    </source>
</evidence>
<organism evidence="1 2">
    <name type="scientific">Sesamum alatum</name>
    <dbReference type="NCBI Taxonomy" id="300844"/>
    <lineage>
        <taxon>Eukaryota</taxon>
        <taxon>Viridiplantae</taxon>
        <taxon>Streptophyta</taxon>
        <taxon>Embryophyta</taxon>
        <taxon>Tracheophyta</taxon>
        <taxon>Spermatophyta</taxon>
        <taxon>Magnoliopsida</taxon>
        <taxon>eudicotyledons</taxon>
        <taxon>Gunneridae</taxon>
        <taxon>Pentapetalae</taxon>
        <taxon>asterids</taxon>
        <taxon>lamiids</taxon>
        <taxon>Lamiales</taxon>
        <taxon>Pedaliaceae</taxon>
        <taxon>Sesamum</taxon>
    </lineage>
</organism>
<gene>
    <name evidence="1" type="ORF">Salat_1701000</name>
</gene>
<dbReference type="AlphaFoldDB" id="A0AAE2CK24"/>
<accession>A0AAE2CK24</accession>
<proteinExistence type="predicted"/>
<keyword evidence="2" id="KW-1185">Reference proteome</keyword>
<comment type="caution">
    <text evidence="1">The sequence shown here is derived from an EMBL/GenBank/DDBJ whole genome shotgun (WGS) entry which is preliminary data.</text>
</comment>
<evidence type="ECO:0000313" key="1">
    <source>
        <dbReference type="EMBL" id="KAK4425073.1"/>
    </source>
</evidence>
<name>A0AAE2CK24_9LAMI</name>
<reference evidence="1" key="1">
    <citation type="submission" date="2020-06" db="EMBL/GenBank/DDBJ databases">
        <authorList>
            <person name="Li T."/>
            <person name="Hu X."/>
            <person name="Zhang T."/>
            <person name="Song X."/>
            <person name="Zhang H."/>
            <person name="Dai N."/>
            <person name="Sheng W."/>
            <person name="Hou X."/>
            <person name="Wei L."/>
        </authorList>
    </citation>
    <scope>NUCLEOTIDE SEQUENCE</scope>
    <source>
        <strain evidence="1">3651</strain>
        <tissue evidence="1">Leaf</tissue>
    </source>
</reference>
<protein>
    <submittedName>
        <fullName evidence="1">Uncharacterized protein</fullName>
    </submittedName>
</protein>
<dbReference type="EMBL" id="JACGWO010000006">
    <property type="protein sequence ID" value="KAK4425073.1"/>
    <property type="molecule type" value="Genomic_DNA"/>
</dbReference>
<dbReference type="Proteomes" id="UP001293254">
    <property type="component" value="Unassembled WGS sequence"/>
</dbReference>